<accession>Q1MYC8</accession>
<dbReference type="STRING" id="207949.RED65_02308"/>
<keyword evidence="2" id="KW-1185">Reference proteome</keyword>
<sequence length="63" mass="7439">MIENKNTSRINYIKMDRDASEFARVRIYEFGTHGRINIYRLRHRRRSRPAHEVGVGALTGYMG</sequence>
<comment type="caution">
    <text evidence="1">The sequence shown here is derived from an EMBL/GenBank/DDBJ whole genome shotgun (WGS) entry which is preliminary data.</text>
</comment>
<dbReference type="Proteomes" id="UP000004263">
    <property type="component" value="Unassembled WGS sequence"/>
</dbReference>
<dbReference type="HOGENOM" id="CLU_2876768_0_0_6"/>
<name>Q1MYC8_9GAMM</name>
<dbReference type="EMBL" id="AAQH01000026">
    <property type="protein sequence ID" value="EAT11017.1"/>
    <property type="molecule type" value="Genomic_DNA"/>
</dbReference>
<proteinExistence type="predicted"/>
<evidence type="ECO:0000313" key="1">
    <source>
        <dbReference type="EMBL" id="EAT11017.1"/>
    </source>
</evidence>
<gene>
    <name evidence="1" type="ORF">RED65_02308</name>
</gene>
<dbReference type="AlphaFoldDB" id="Q1MYC8"/>
<organism evidence="1 2">
    <name type="scientific">Bermanella marisrubri</name>
    <dbReference type="NCBI Taxonomy" id="207949"/>
    <lineage>
        <taxon>Bacteria</taxon>
        <taxon>Pseudomonadati</taxon>
        <taxon>Pseudomonadota</taxon>
        <taxon>Gammaproteobacteria</taxon>
        <taxon>Oceanospirillales</taxon>
        <taxon>Oceanospirillaceae</taxon>
        <taxon>Bermanella</taxon>
    </lineage>
</organism>
<evidence type="ECO:0000313" key="2">
    <source>
        <dbReference type="Proteomes" id="UP000004263"/>
    </source>
</evidence>
<reference evidence="1 2" key="1">
    <citation type="submission" date="2006-03" db="EMBL/GenBank/DDBJ databases">
        <authorList>
            <person name="Pinhassi J."/>
            <person name="Pedros-Alio C."/>
            <person name="Ferriera S."/>
            <person name="Johnson J."/>
            <person name="Kravitz S."/>
            <person name="Halpern A."/>
            <person name="Remington K."/>
            <person name="Beeson K."/>
            <person name="Tran B."/>
            <person name="Rogers Y.-H."/>
            <person name="Friedman R."/>
            <person name="Venter J.C."/>
        </authorList>
    </citation>
    <scope>NUCLEOTIDE SEQUENCE [LARGE SCALE GENOMIC DNA]</scope>
    <source>
        <strain evidence="1 2">RED65</strain>
    </source>
</reference>
<protein>
    <submittedName>
        <fullName evidence="1">Uncharacterized protein</fullName>
    </submittedName>
</protein>